<dbReference type="EMBL" id="LOPU01000040">
    <property type="protein sequence ID" value="KTG07740.1"/>
    <property type="molecule type" value="Genomic_DNA"/>
</dbReference>
<dbReference type="AlphaFoldDB" id="A0A0W1R3N6"/>
<evidence type="ECO:0000313" key="2">
    <source>
        <dbReference type="Proteomes" id="UP000054387"/>
    </source>
</evidence>
<name>A0A0W1R3N6_9EURY</name>
<evidence type="ECO:0000313" key="1">
    <source>
        <dbReference type="EMBL" id="KTG07740.1"/>
    </source>
</evidence>
<gene>
    <name evidence="1" type="ORF">AUR64_02550</name>
</gene>
<protein>
    <recommendedName>
        <fullName evidence="3">Cyclase</fullName>
    </recommendedName>
</protein>
<evidence type="ECO:0008006" key="3">
    <source>
        <dbReference type="Google" id="ProtNLM"/>
    </source>
</evidence>
<dbReference type="SUPFAM" id="SSF102198">
    <property type="entry name" value="Putative cyclase"/>
    <property type="match status" value="1"/>
</dbReference>
<dbReference type="PANTHER" id="PTHR31118:SF32">
    <property type="entry name" value="KYNURENINE FORMAMIDASE"/>
    <property type="match status" value="1"/>
</dbReference>
<dbReference type="Pfam" id="PF04199">
    <property type="entry name" value="Cyclase"/>
    <property type="match status" value="1"/>
</dbReference>
<reference evidence="1 2" key="1">
    <citation type="submission" date="2015-12" db="EMBL/GenBank/DDBJ databases">
        <title>Haloprofundus marisrubri gen. nov., sp. nov., an extremely halophilic archaeon isolated from the Discovery deep brine-seawater interface in the Red Sea.</title>
        <authorList>
            <person name="Zhang G."/>
            <person name="Stingl U."/>
            <person name="Rashid M."/>
        </authorList>
    </citation>
    <scope>NUCLEOTIDE SEQUENCE [LARGE SCALE GENOMIC DNA]</scope>
    <source>
        <strain evidence="1 2">SB9</strain>
    </source>
</reference>
<dbReference type="InterPro" id="IPR037175">
    <property type="entry name" value="KFase_sf"/>
</dbReference>
<dbReference type="GO" id="GO:0004061">
    <property type="term" value="F:arylformamidase activity"/>
    <property type="evidence" value="ECO:0007669"/>
    <property type="project" value="InterPro"/>
</dbReference>
<comment type="caution">
    <text evidence="1">The sequence shown here is derived from an EMBL/GenBank/DDBJ whole genome shotgun (WGS) entry which is preliminary data.</text>
</comment>
<organism evidence="1 2">
    <name type="scientific">Haloprofundus marisrubri</name>
    <dbReference type="NCBI Taxonomy" id="1514971"/>
    <lineage>
        <taxon>Archaea</taxon>
        <taxon>Methanobacteriati</taxon>
        <taxon>Methanobacteriota</taxon>
        <taxon>Stenosarchaea group</taxon>
        <taxon>Halobacteria</taxon>
        <taxon>Halobacteriales</taxon>
        <taxon>Haloferacaceae</taxon>
        <taxon>Haloprofundus</taxon>
    </lineage>
</organism>
<keyword evidence="2" id="KW-1185">Reference proteome</keyword>
<dbReference type="Proteomes" id="UP000054387">
    <property type="component" value="Unassembled WGS sequence"/>
</dbReference>
<dbReference type="OrthoDB" id="9014at2157"/>
<sequence>MSDENENRWVDLSQPFSEEMPHPPAVPAPTFETIRDVAEDRINVQRYTAATHLGTHVDAPRHFVEGGATIDELSLDRFAGEGVVLDVSVDDAREITVNDVEAADGDVREGDIVVLYTGWQEKFGTPTYVSHPWLSVDLAEWLVERGVKMIAMDTLTPDIPPPERPEGWMEFPVHRTLLGEGVLVAENLTNLDVLVGKRLELQGFPVKIRDGDGAPVRFVARV</sequence>
<dbReference type="GO" id="GO:0019441">
    <property type="term" value="P:L-tryptophan catabolic process to kynurenine"/>
    <property type="evidence" value="ECO:0007669"/>
    <property type="project" value="InterPro"/>
</dbReference>
<dbReference type="RefSeq" id="WP_058583571.1">
    <property type="nucleotide sequence ID" value="NZ_LOPU01000040.1"/>
</dbReference>
<dbReference type="STRING" id="1514971.AUR64_02550"/>
<dbReference type="PANTHER" id="PTHR31118">
    <property type="entry name" value="CYCLASE-LIKE PROTEIN 2"/>
    <property type="match status" value="1"/>
</dbReference>
<dbReference type="Gene3D" id="3.50.30.50">
    <property type="entry name" value="Putative cyclase"/>
    <property type="match status" value="1"/>
</dbReference>
<accession>A0A0W1R3N6</accession>
<dbReference type="InterPro" id="IPR007325">
    <property type="entry name" value="KFase/CYL"/>
</dbReference>
<proteinExistence type="predicted"/>